<dbReference type="SUPFAM" id="SSF50998">
    <property type="entry name" value="Quinoprotein alcohol dehydrogenase-like"/>
    <property type="match status" value="1"/>
</dbReference>
<dbReference type="GO" id="GO:0005524">
    <property type="term" value="F:ATP binding"/>
    <property type="evidence" value="ECO:0007669"/>
    <property type="project" value="UniProtKB-UniRule"/>
</dbReference>
<dbReference type="InterPro" id="IPR008271">
    <property type="entry name" value="Ser/Thr_kinase_AS"/>
</dbReference>
<dbReference type="PROSITE" id="PS50011">
    <property type="entry name" value="PROTEIN_KINASE_DOM"/>
    <property type="match status" value="1"/>
</dbReference>
<dbReference type="PROSITE" id="PS00107">
    <property type="entry name" value="PROTEIN_KINASE_ATP"/>
    <property type="match status" value="1"/>
</dbReference>
<dbReference type="OrthoDB" id="951193at2"/>
<dbReference type="PROSITE" id="PS00108">
    <property type="entry name" value="PROTEIN_KINASE_ST"/>
    <property type="match status" value="1"/>
</dbReference>
<evidence type="ECO:0000256" key="4">
    <source>
        <dbReference type="ARBA" id="ARBA00022840"/>
    </source>
</evidence>
<dbReference type="CDD" id="cd14014">
    <property type="entry name" value="STKc_PknB_like"/>
    <property type="match status" value="1"/>
</dbReference>
<feature type="compositionally biased region" description="Pro residues" evidence="7">
    <location>
        <begin position="283"/>
        <end position="296"/>
    </location>
</feature>
<keyword evidence="9" id="KW-0723">Serine/threonine-protein kinase</keyword>
<dbReference type="InterPro" id="IPR011009">
    <property type="entry name" value="Kinase-like_dom_sf"/>
</dbReference>
<proteinExistence type="predicted"/>
<reference evidence="9 10" key="1">
    <citation type="submission" date="2017-06" db="EMBL/GenBank/DDBJ databases">
        <title>Streptomyces albireticuli Genome sequencing and assembly.</title>
        <authorList>
            <person name="Wang Y."/>
            <person name="Du B."/>
            <person name="Ding Y."/>
            <person name="Liu H."/>
            <person name="Hou Q."/>
            <person name="Liu K."/>
            <person name="Yao L."/>
            <person name="Wang C."/>
        </authorList>
    </citation>
    <scope>NUCLEOTIDE SEQUENCE [LARGE SCALE GENOMIC DNA]</scope>
    <source>
        <strain evidence="9 10">MDJK11</strain>
    </source>
</reference>
<dbReference type="SMART" id="SM00320">
    <property type="entry name" value="WD40"/>
    <property type="match status" value="5"/>
</dbReference>
<evidence type="ECO:0000256" key="7">
    <source>
        <dbReference type="SAM" id="MobiDB-lite"/>
    </source>
</evidence>
<evidence type="ECO:0000256" key="1">
    <source>
        <dbReference type="ARBA" id="ARBA00022679"/>
    </source>
</evidence>
<keyword evidence="4 6" id="KW-0067">ATP-binding</keyword>
<feature type="compositionally biased region" description="Pro residues" evidence="7">
    <location>
        <begin position="324"/>
        <end position="334"/>
    </location>
</feature>
<dbReference type="GO" id="GO:0004674">
    <property type="term" value="F:protein serine/threonine kinase activity"/>
    <property type="evidence" value="ECO:0007669"/>
    <property type="project" value="UniProtKB-KW"/>
</dbReference>
<dbReference type="Gene3D" id="3.30.200.20">
    <property type="entry name" value="Phosphorylase Kinase, domain 1"/>
    <property type="match status" value="1"/>
</dbReference>
<feature type="domain" description="Protein kinase" evidence="8">
    <location>
        <begin position="15"/>
        <end position="264"/>
    </location>
</feature>
<feature type="region of interest" description="Disordered" evidence="7">
    <location>
        <begin position="382"/>
        <end position="406"/>
    </location>
</feature>
<dbReference type="Pfam" id="PF00069">
    <property type="entry name" value="Pkinase"/>
    <property type="match status" value="1"/>
</dbReference>
<feature type="repeat" description="WD" evidence="5">
    <location>
        <begin position="622"/>
        <end position="656"/>
    </location>
</feature>
<keyword evidence="5" id="KW-0853">WD repeat</keyword>
<evidence type="ECO:0000259" key="8">
    <source>
        <dbReference type="PROSITE" id="PS50011"/>
    </source>
</evidence>
<dbReference type="PROSITE" id="PS50082">
    <property type="entry name" value="WD_REPEATS_2"/>
    <property type="match status" value="2"/>
</dbReference>
<feature type="repeat" description="WD" evidence="5">
    <location>
        <begin position="574"/>
        <end position="615"/>
    </location>
</feature>
<evidence type="ECO:0000256" key="2">
    <source>
        <dbReference type="ARBA" id="ARBA00022741"/>
    </source>
</evidence>
<protein>
    <submittedName>
        <fullName evidence="9">Serine/threonine protein kinase</fullName>
    </submittedName>
</protein>
<dbReference type="InterPro" id="IPR001680">
    <property type="entry name" value="WD40_rpt"/>
</dbReference>
<dbReference type="Gene3D" id="1.10.510.10">
    <property type="entry name" value="Transferase(Phosphotransferase) domain 1"/>
    <property type="match status" value="1"/>
</dbReference>
<keyword evidence="1" id="KW-0808">Transferase</keyword>
<feature type="binding site" evidence="6">
    <location>
        <position position="43"/>
    </location>
    <ligand>
        <name>ATP</name>
        <dbReference type="ChEBI" id="CHEBI:30616"/>
    </ligand>
</feature>
<dbReference type="PANTHER" id="PTHR43289">
    <property type="entry name" value="MITOGEN-ACTIVATED PROTEIN KINASE KINASE KINASE 20-RELATED"/>
    <property type="match status" value="1"/>
</dbReference>
<dbReference type="Pfam" id="PF00400">
    <property type="entry name" value="WD40"/>
    <property type="match status" value="2"/>
</dbReference>
<sequence>MDALRPDDPQWVGPYRLNGRLGEGGMGSVFAGTSPGGRKVAVKLIKRELAATPQFRARFAREVDAARRVGGFHTAQVVDADPGAECPWLVTAFIPGPTLHDIVTKDGPLDAAAVLRLGAGLAEGLAAIHKCGLVHRDLKPGNVILADDGPRIIDFGIARAVDASSLTATGTIIGTYSYMSPEQIRADRAGAASDVFSLGSVLAFAATGHGPFDAPTLIEVVQRILDEPPALDGIDDGALRELLLACLAKEPEARPDVDGLPARFAARAGGGGGGAVVGSGPVEPGPAGPGPAGPRPVDPRVPMSAAGAPAAAAPPLMTHTPTVAAPPAPPPPGSGPGNTAVDAGDAPRTGRLSRRTLLFAGLGTAAAATAVGLPVLLRGGKADGSSDAGAGPGSPSGTSKPEKTEKYTRLKGLPSVRALAFSKDGKQLYGTGNNTIWRWDPNTGQGTPVRIGTPGYIQPAVFSQDLGLLVRAEENKVRVWDTATGRTVHTFTLPTEEGPTQKGWPTGLAISSGGDMLAANTSDGLHLWELPSGKDKGTFTHASSGPVAISGDGRTLVAGHPLKTLTPAGQSTTTVKASDGASAVVFSPDGSLLAFGTNGGQVAVWNVESRSEVVRFTDLGTLMALAFHPGGRLLAGGGAGPTARVWDTLAGKEVGSFKCPNSVEAIAVSPDGKTVAIGLSMAIDYDAKDSVLLWRLP</sequence>
<evidence type="ECO:0000256" key="3">
    <source>
        <dbReference type="ARBA" id="ARBA00022777"/>
    </source>
</evidence>
<dbReference type="EMBL" id="CP021744">
    <property type="protein sequence ID" value="ARZ69572.1"/>
    <property type="molecule type" value="Genomic_DNA"/>
</dbReference>
<feature type="compositionally biased region" description="Low complexity" evidence="7">
    <location>
        <begin position="382"/>
        <end position="399"/>
    </location>
</feature>
<keyword evidence="3 9" id="KW-0418">Kinase</keyword>
<dbReference type="AlphaFoldDB" id="A0A1Z2L5K2"/>
<dbReference type="Gene3D" id="2.130.10.10">
    <property type="entry name" value="YVTN repeat-like/Quinoprotein amine dehydrogenase"/>
    <property type="match status" value="2"/>
</dbReference>
<dbReference type="InterPro" id="IPR011047">
    <property type="entry name" value="Quinoprotein_ADH-like_sf"/>
</dbReference>
<evidence type="ECO:0000313" key="9">
    <source>
        <dbReference type="EMBL" id="ARZ69572.1"/>
    </source>
</evidence>
<dbReference type="InterPro" id="IPR000719">
    <property type="entry name" value="Prot_kinase_dom"/>
</dbReference>
<dbReference type="InterPro" id="IPR017441">
    <property type="entry name" value="Protein_kinase_ATP_BS"/>
</dbReference>
<gene>
    <name evidence="9" type="ORF">SMD11_3957</name>
</gene>
<dbReference type="SMART" id="SM00220">
    <property type="entry name" value="S_TKc"/>
    <property type="match status" value="1"/>
</dbReference>
<evidence type="ECO:0000313" key="10">
    <source>
        <dbReference type="Proteomes" id="UP000195755"/>
    </source>
</evidence>
<name>A0A1Z2L5K2_9ACTN</name>
<dbReference type="KEGG" id="salj:SMD11_3957"/>
<dbReference type="PANTHER" id="PTHR43289:SF34">
    <property type="entry name" value="SERINE_THREONINE-PROTEIN KINASE YBDM-RELATED"/>
    <property type="match status" value="1"/>
</dbReference>
<dbReference type="RefSeq" id="WP_087927667.1">
    <property type="nucleotide sequence ID" value="NZ_CP021744.1"/>
</dbReference>
<dbReference type="InterPro" id="IPR015943">
    <property type="entry name" value="WD40/YVTN_repeat-like_dom_sf"/>
</dbReference>
<feature type="compositionally biased region" description="Low complexity" evidence="7">
    <location>
        <begin position="300"/>
        <end position="315"/>
    </location>
</feature>
<evidence type="ECO:0000256" key="5">
    <source>
        <dbReference type="PROSITE-ProRule" id="PRU00221"/>
    </source>
</evidence>
<dbReference type="Proteomes" id="UP000195755">
    <property type="component" value="Chromosome"/>
</dbReference>
<accession>A0A1Z2L5K2</accession>
<organism evidence="9 10">
    <name type="scientific">Streptomyces albireticuli</name>
    <dbReference type="NCBI Taxonomy" id="1940"/>
    <lineage>
        <taxon>Bacteria</taxon>
        <taxon>Bacillati</taxon>
        <taxon>Actinomycetota</taxon>
        <taxon>Actinomycetes</taxon>
        <taxon>Kitasatosporales</taxon>
        <taxon>Streptomycetaceae</taxon>
        <taxon>Streptomyces</taxon>
    </lineage>
</organism>
<dbReference type="SUPFAM" id="SSF56112">
    <property type="entry name" value="Protein kinase-like (PK-like)"/>
    <property type="match status" value="1"/>
</dbReference>
<keyword evidence="2 6" id="KW-0547">Nucleotide-binding</keyword>
<feature type="region of interest" description="Disordered" evidence="7">
    <location>
        <begin position="270"/>
        <end position="348"/>
    </location>
</feature>
<evidence type="ECO:0000256" key="6">
    <source>
        <dbReference type="PROSITE-ProRule" id="PRU10141"/>
    </source>
</evidence>